<gene>
    <name evidence="11" type="ORF">BECKLFY1418A_GA0070994_102635</name>
</gene>
<dbReference type="GO" id="GO:0005737">
    <property type="term" value="C:cytoplasm"/>
    <property type="evidence" value="ECO:0007669"/>
    <property type="project" value="UniProtKB-SubCell"/>
</dbReference>
<dbReference type="Pfam" id="PF22544">
    <property type="entry name" value="HYDIN_VesB_CFA65-like_Ig"/>
    <property type="match status" value="1"/>
</dbReference>
<evidence type="ECO:0000259" key="10">
    <source>
        <dbReference type="Pfam" id="PF22544"/>
    </source>
</evidence>
<feature type="domain" description="Peptidase C-terminal archaeal/bacterial" evidence="8">
    <location>
        <begin position="157"/>
        <end position="230"/>
    </location>
</feature>
<comment type="subcellular location">
    <subcellularLocation>
        <location evidence="1">Cell projection</location>
        <location evidence="1">Cilium</location>
    </subcellularLocation>
    <subcellularLocation>
        <location evidence="2">Cytoplasm</location>
    </subcellularLocation>
</comment>
<dbReference type="NCBIfam" id="NF012200">
    <property type="entry name" value="choice_anch_D"/>
    <property type="match status" value="1"/>
</dbReference>
<evidence type="ECO:0000256" key="5">
    <source>
        <dbReference type="ARBA" id="ARBA00023069"/>
    </source>
</evidence>
<evidence type="ECO:0000256" key="4">
    <source>
        <dbReference type="ARBA" id="ARBA00022729"/>
    </source>
</evidence>
<organism evidence="11">
    <name type="scientific">Candidatus Kentrum sp. LFY</name>
    <dbReference type="NCBI Taxonomy" id="2126342"/>
    <lineage>
        <taxon>Bacteria</taxon>
        <taxon>Pseudomonadati</taxon>
        <taxon>Pseudomonadota</taxon>
        <taxon>Gammaproteobacteria</taxon>
        <taxon>Candidatus Kentrum</taxon>
    </lineage>
</organism>
<protein>
    <submittedName>
        <fullName evidence="11">Ig-like domain-containing protein</fullName>
    </submittedName>
</protein>
<dbReference type="InterPro" id="IPR013783">
    <property type="entry name" value="Ig-like_fold"/>
</dbReference>
<accession>A0A450UJU1</accession>
<proteinExistence type="predicted"/>
<evidence type="ECO:0000259" key="8">
    <source>
        <dbReference type="Pfam" id="PF04151"/>
    </source>
</evidence>
<dbReference type="Gene3D" id="2.60.40.10">
    <property type="entry name" value="Immunoglobulins"/>
    <property type="match status" value="1"/>
</dbReference>
<dbReference type="EMBL" id="CAADFH010000026">
    <property type="protein sequence ID" value="VFJ92816.1"/>
    <property type="molecule type" value="Genomic_DNA"/>
</dbReference>
<evidence type="ECO:0000256" key="2">
    <source>
        <dbReference type="ARBA" id="ARBA00004496"/>
    </source>
</evidence>
<evidence type="ECO:0000256" key="1">
    <source>
        <dbReference type="ARBA" id="ARBA00004138"/>
    </source>
</evidence>
<dbReference type="InterPro" id="IPR032812">
    <property type="entry name" value="SbsA_Ig"/>
</dbReference>
<feature type="compositionally biased region" description="Low complexity" evidence="7">
    <location>
        <begin position="135"/>
        <end position="151"/>
    </location>
</feature>
<dbReference type="Pfam" id="PF04151">
    <property type="entry name" value="PPC"/>
    <property type="match status" value="2"/>
</dbReference>
<evidence type="ECO:0000256" key="7">
    <source>
        <dbReference type="SAM" id="MobiDB-lite"/>
    </source>
</evidence>
<sequence>MSDIGSNIYTRGRLSLNSSATSSINYWFDRDWFRIHLDAGQRVRFDLEGRPTGRGTLSDTYLRGIYNSSGSQLSGTTNDDGGTSTNSRVTFTASSTGDYYVAAGAYSSRTGSYRLTTTALGTTPPPSPTDDYSVNTGTRGRLNLNGNTTGNIESSGDRDWFRIRLNAGQQVRLDLEGSPTGRGTLRDTYLRGIYNSSGSQLSGTTNDDGGTSTNSRVTFTASRTGDYYVSAGAYSGTGTYRLTATSMGTLAPEVSVSGNGYDIADGDTSPRSADYTSFGSVNQNASAISRTFTVRNTGNATLTTSGLRVTGTGFSITEGLNRSIAAGGSDTFTVRMDTATAGSKSSRISFDTNDSNESRFDFAVNGIVTSPSMIAAASPILNSATPVSDTKVPQNSNIVLTFNENVRAGEGNITITNHSAGGRRVISVNNNGRSTRSNDPNEPWVTFSGKTMTIDPGEDLSAGNLIGVLYTCHHKTALI</sequence>
<evidence type="ECO:0000256" key="6">
    <source>
        <dbReference type="ARBA" id="ARBA00023273"/>
    </source>
</evidence>
<dbReference type="AlphaFoldDB" id="A0A450UJU1"/>
<evidence type="ECO:0000256" key="3">
    <source>
        <dbReference type="ARBA" id="ARBA00022490"/>
    </source>
</evidence>
<keyword evidence="4" id="KW-0732">Signal</keyword>
<keyword evidence="5" id="KW-0969">Cilium</keyword>
<evidence type="ECO:0000313" key="11">
    <source>
        <dbReference type="EMBL" id="VFJ92816.1"/>
    </source>
</evidence>
<dbReference type="InterPro" id="IPR007280">
    <property type="entry name" value="Peptidase_C_arc/bac"/>
</dbReference>
<evidence type="ECO:0000259" key="9">
    <source>
        <dbReference type="Pfam" id="PF13205"/>
    </source>
</evidence>
<feature type="domain" description="HYDIN/VesB/CFA65-like Ig-like" evidence="10">
    <location>
        <begin position="274"/>
        <end position="358"/>
    </location>
</feature>
<dbReference type="SUPFAM" id="SSF89260">
    <property type="entry name" value="Collagen-binding domain"/>
    <property type="match status" value="1"/>
</dbReference>
<dbReference type="InterPro" id="IPR053879">
    <property type="entry name" value="HYDIN_VesB_CFA65-like_Ig"/>
</dbReference>
<dbReference type="Pfam" id="PF13205">
    <property type="entry name" value="Big_5"/>
    <property type="match status" value="1"/>
</dbReference>
<name>A0A450UJU1_9GAMM</name>
<feature type="region of interest" description="Disordered" evidence="7">
    <location>
        <begin position="117"/>
        <end position="153"/>
    </location>
</feature>
<feature type="domain" description="SbsA Ig-like" evidence="9">
    <location>
        <begin position="378"/>
        <end position="463"/>
    </location>
</feature>
<keyword evidence="6" id="KW-0966">Cell projection</keyword>
<keyword evidence="3" id="KW-0963">Cytoplasm</keyword>
<dbReference type="Gene3D" id="2.60.120.380">
    <property type="match status" value="2"/>
</dbReference>
<feature type="domain" description="Peptidase C-terminal archaeal/bacterial" evidence="8">
    <location>
        <begin position="29"/>
        <end position="102"/>
    </location>
</feature>
<reference evidence="11" key="1">
    <citation type="submission" date="2019-02" db="EMBL/GenBank/DDBJ databases">
        <authorList>
            <person name="Gruber-Vodicka R. H."/>
            <person name="Seah K. B. B."/>
        </authorList>
    </citation>
    <scope>NUCLEOTIDE SEQUENCE</scope>
    <source>
        <strain evidence="11">BECK_M6</strain>
    </source>
</reference>